<keyword evidence="1" id="KW-0472">Membrane</keyword>
<name>A0A5N6VIA0_9EURO</name>
<keyword evidence="3" id="KW-1185">Reference proteome</keyword>
<feature type="transmembrane region" description="Helical" evidence="1">
    <location>
        <begin position="32"/>
        <end position="56"/>
    </location>
</feature>
<keyword evidence="1" id="KW-1133">Transmembrane helix</keyword>
<evidence type="ECO:0000313" key="2">
    <source>
        <dbReference type="EMBL" id="KAE8308073.1"/>
    </source>
</evidence>
<dbReference type="AlphaFoldDB" id="A0A5N6VIA0"/>
<sequence length="57" mass="6218">MLLLGHLAGTARGIGHLRQSYPSSGSFWGMRWSLLQCSLVFSLLIPVGSLATVIYVR</sequence>
<reference evidence="3" key="1">
    <citation type="submission" date="2019-04" db="EMBL/GenBank/DDBJ databases">
        <title>Friends and foes A comparative genomics studyof 23 Aspergillus species from section Flavi.</title>
        <authorList>
            <consortium name="DOE Joint Genome Institute"/>
            <person name="Kjaerbolling I."/>
            <person name="Vesth T."/>
            <person name="Frisvad J.C."/>
            <person name="Nybo J.L."/>
            <person name="Theobald S."/>
            <person name="Kildgaard S."/>
            <person name="Isbrandt T."/>
            <person name="Kuo A."/>
            <person name="Sato A."/>
            <person name="Lyhne E.K."/>
            <person name="Kogle M.E."/>
            <person name="Wiebenga A."/>
            <person name="Kun R.S."/>
            <person name="Lubbers R.J."/>
            <person name="Makela M.R."/>
            <person name="Barry K."/>
            <person name="Chovatia M."/>
            <person name="Clum A."/>
            <person name="Daum C."/>
            <person name="Haridas S."/>
            <person name="He G."/>
            <person name="LaButti K."/>
            <person name="Lipzen A."/>
            <person name="Mondo S."/>
            <person name="Riley R."/>
            <person name="Salamov A."/>
            <person name="Simmons B.A."/>
            <person name="Magnuson J.K."/>
            <person name="Henrissat B."/>
            <person name="Mortensen U.H."/>
            <person name="Larsen T.O."/>
            <person name="Devries R.P."/>
            <person name="Grigoriev I.V."/>
            <person name="Machida M."/>
            <person name="Baker S.E."/>
            <person name="Andersen M.R."/>
        </authorList>
    </citation>
    <scope>NUCLEOTIDE SEQUENCE [LARGE SCALE GENOMIC DNA]</scope>
    <source>
        <strain evidence="3">CBS 130015</strain>
    </source>
</reference>
<proteinExistence type="predicted"/>
<evidence type="ECO:0000256" key="1">
    <source>
        <dbReference type="SAM" id="Phobius"/>
    </source>
</evidence>
<organism evidence="2 3">
    <name type="scientific">Aspergillus transmontanensis</name>
    <dbReference type="NCBI Taxonomy" id="1034304"/>
    <lineage>
        <taxon>Eukaryota</taxon>
        <taxon>Fungi</taxon>
        <taxon>Dikarya</taxon>
        <taxon>Ascomycota</taxon>
        <taxon>Pezizomycotina</taxon>
        <taxon>Eurotiomycetes</taxon>
        <taxon>Eurotiomycetidae</taxon>
        <taxon>Eurotiales</taxon>
        <taxon>Aspergillaceae</taxon>
        <taxon>Aspergillus</taxon>
        <taxon>Aspergillus subgen. Circumdati</taxon>
    </lineage>
</organism>
<dbReference type="EMBL" id="ML738391">
    <property type="protein sequence ID" value="KAE8308073.1"/>
    <property type="molecule type" value="Genomic_DNA"/>
</dbReference>
<evidence type="ECO:0000313" key="3">
    <source>
        <dbReference type="Proteomes" id="UP000325433"/>
    </source>
</evidence>
<protein>
    <submittedName>
        <fullName evidence="2">Uncharacterized protein</fullName>
    </submittedName>
</protein>
<gene>
    <name evidence="2" type="ORF">BDV41DRAFT_552533</name>
</gene>
<dbReference type="Proteomes" id="UP000325433">
    <property type="component" value="Unassembled WGS sequence"/>
</dbReference>
<accession>A0A5N6VIA0</accession>
<keyword evidence="1" id="KW-0812">Transmembrane</keyword>